<feature type="domain" description="Fork-head" evidence="4">
    <location>
        <begin position="304"/>
        <end position="391"/>
    </location>
</feature>
<evidence type="ECO:0000256" key="2">
    <source>
        <dbReference type="PROSITE-ProRule" id="PRU00089"/>
    </source>
</evidence>
<evidence type="ECO:0000313" key="6">
    <source>
        <dbReference type="Proteomes" id="UP000192596"/>
    </source>
</evidence>
<feature type="region of interest" description="Disordered" evidence="3">
    <location>
        <begin position="527"/>
        <end position="552"/>
    </location>
</feature>
<feature type="compositionally biased region" description="Low complexity" evidence="3">
    <location>
        <begin position="485"/>
        <end position="499"/>
    </location>
</feature>
<keyword evidence="6" id="KW-1185">Reference proteome</keyword>
<reference evidence="6" key="1">
    <citation type="submission" date="2017-03" db="EMBL/GenBank/DDBJ databases">
        <title>Genomes of endolithic fungi from Antarctica.</title>
        <authorList>
            <person name="Coleine C."/>
            <person name="Masonjones S."/>
            <person name="Stajich J.E."/>
        </authorList>
    </citation>
    <scope>NUCLEOTIDE SEQUENCE [LARGE SCALE GENOMIC DNA]</scope>
    <source>
        <strain evidence="6">CCFEE 5527</strain>
    </source>
</reference>
<comment type="subcellular location">
    <subcellularLocation>
        <location evidence="2">Nucleus</location>
    </subcellularLocation>
</comment>
<feature type="compositionally biased region" description="Polar residues" evidence="3">
    <location>
        <begin position="126"/>
        <end position="139"/>
    </location>
</feature>
<organism evidence="5 6">
    <name type="scientific">Cryoendolithus antarcticus</name>
    <dbReference type="NCBI Taxonomy" id="1507870"/>
    <lineage>
        <taxon>Eukaryota</taxon>
        <taxon>Fungi</taxon>
        <taxon>Dikarya</taxon>
        <taxon>Ascomycota</taxon>
        <taxon>Pezizomycotina</taxon>
        <taxon>Dothideomycetes</taxon>
        <taxon>Dothideomycetidae</taxon>
        <taxon>Cladosporiales</taxon>
        <taxon>Cladosporiaceae</taxon>
        <taxon>Cryoendolithus</taxon>
    </lineage>
</organism>
<feature type="region of interest" description="Disordered" evidence="3">
    <location>
        <begin position="1"/>
        <end position="52"/>
    </location>
</feature>
<evidence type="ECO:0000256" key="3">
    <source>
        <dbReference type="SAM" id="MobiDB-lite"/>
    </source>
</evidence>
<dbReference type="InterPro" id="IPR001766">
    <property type="entry name" value="Fork_head_dom"/>
</dbReference>
<comment type="caution">
    <text evidence="5">The sequence shown here is derived from an EMBL/GenBank/DDBJ whole genome shotgun (WGS) entry which is preliminary data.</text>
</comment>
<dbReference type="EMBL" id="NAJO01000019">
    <property type="protein sequence ID" value="OQO05277.1"/>
    <property type="molecule type" value="Genomic_DNA"/>
</dbReference>
<name>A0A1V8T1J9_9PEZI</name>
<evidence type="ECO:0000256" key="1">
    <source>
        <dbReference type="ARBA" id="ARBA00023125"/>
    </source>
</evidence>
<feature type="compositionally biased region" description="Polar residues" evidence="3">
    <location>
        <begin position="432"/>
        <end position="441"/>
    </location>
</feature>
<feature type="region of interest" description="Disordered" evidence="3">
    <location>
        <begin position="400"/>
        <end position="503"/>
    </location>
</feature>
<feature type="region of interest" description="Disordered" evidence="3">
    <location>
        <begin position="660"/>
        <end position="681"/>
    </location>
</feature>
<accession>A0A1V8T1J9</accession>
<keyword evidence="2" id="KW-0539">Nucleus</keyword>
<dbReference type="InParanoid" id="A0A1V8T1J9"/>
<feature type="region of interest" description="Disordered" evidence="3">
    <location>
        <begin position="243"/>
        <end position="279"/>
    </location>
</feature>
<dbReference type="PROSITE" id="PS50039">
    <property type="entry name" value="FORK_HEAD_3"/>
    <property type="match status" value="1"/>
</dbReference>
<feature type="region of interest" description="Disordered" evidence="3">
    <location>
        <begin position="82"/>
        <end position="143"/>
    </location>
</feature>
<feature type="compositionally biased region" description="Acidic residues" evidence="3">
    <location>
        <begin position="669"/>
        <end position="678"/>
    </location>
</feature>
<proteinExistence type="predicted"/>
<dbReference type="AlphaFoldDB" id="A0A1V8T1J9"/>
<dbReference type="OrthoDB" id="5431456at2759"/>
<evidence type="ECO:0000313" key="5">
    <source>
        <dbReference type="EMBL" id="OQO05277.1"/>
    </source>
</evidence>
<dbReference type="GO" id="GO:0005634">
    <property type="term" value="C:nucleus"/>
    <property type="evidence" value="ECO:0007669"/>
    <property type="project" value="UniProtKB-SubCell"/>
</dbReference>
<feature type="DNA-binding region" description="Fork-head" evidence="2">
    <location>
        <begin position="304"/>
        <end position="391"/>
    </location>
</feature>
<sequence>MAPGAITTPLSRKSGHVPVSSSPRKEADKLVETSSAAAPVVAPPPKSGTGKLNLTRKSLQQMPDKTPTLARQCGEIVQAGSVETAHDTHPVPMEAAPKSPVRKTDTAMKTVDVPADPTHPPPAATNSRSKVLDSVSTKSARPAMAKRGGFKAVLGKRAAKISTAVPGLSTPLSRVGGAMSLNASIAQGTLPSEANRLDDMPDLNKPEQRLDAVDVPTKAQRGKPLPLRSHVVSFADLLPASEDRRSAGVPQSKSALPTSSNDCTASASSPATQNPAWTEEDLARIKDQLGDSHKRPRRTARFPLVGMALASATGYRLQSVGVNKWVADNIPTYKLDEGDWENSLTALLSTGQSRGPNIGYWRQYDWTVGSGGIGTGCWWELLPGKVDEMWQWDIQRKQPIQPRRALSSGPTGISARKEQPQHAVRSRKRKTGSQAASSLESSRADTPLAEKLSKLCGSLSTRDTPLTGYTSSEEEPIMKKRRKLTPSASTTTLSSKSTPVPAKTKTPMLVIKPERSPRANMIERKATTSEKPAVVPDSATVRQSTGPADMKPRPHLVFIQDWKKKPVLATTAEETGLATYIAQKGPQLDFSVRSLFTEWPEYHPCHASSSTTPSTRLTRKQLCGKPACYSRLEPFGLPVQAASPVKRSNVSPEKRPRAIVDAQPHDPYPWEEDGTDDGGEGREVASFEQLLGLSEDPVMKILYEGDLAFREEVRMESGRLARGLGVYVTGYVT</sequence>
<dbReference type="Proteomes" id="UP000192596">
    <property type="component" value="Unassembled WGS sequence"/>
</dbReference>
<dbReference type="STRING" id="1507870.A0A1V8T1J9"/>
<protein>
    <recommendedName>
        <fullName evidence="4">Fork-head domain-containing protein</fullName>
    </recommendedName>
</protein>
<dbReference type="GO" id="GO:0043565">
    <property type="term" value="F:sequence-specific DNA binding"/>
    <property type="evidence" value="ECO:0007669"/>
    <property type="project" value="InterPro"/>
</dbReference>
<feature type="compositionally biased region" description="Polar residues" evidence="3">
    <location>
        <begin position="249"/>
        <end position="276"/>
    </location>
</feature>
<gene>
    <name evidence="5" type="ORF">B0A48_09044</name>
</gene>
<dbReference type="GO" id="GO:0003700">
    <property type="term" value="F:DNA-binding transcription factor activity"/>
    <property type="evidence" value="ECO:0007669"/>
    <property type="project" value="InterPro"/>
</dbReference>
<keyword evidence="1 2" id="KW-0238">DNA-binding</keyword>
<feature type="compositionally biased region" description="Polar residues" evidence="3">
    <location>
        <begin position="458"/>
        <end position="471"/>
    </location>
</feature>
<evidence type="ECO:0000259" key="4">
    <source>
        <dbReference type="PROSITE" id="PS50039"/>
    </source>
</evidence>